<dbReference type="AlphaFoldDB" id="A0A1N6FHV0"/>
<proteinExistence type="predicted"/>
<reference evidence="3 4" key="1">
    <citation type="submission" date="2016-11" db="EMBL/GenBank/DDBJ databases">
        <authorList>
            <person name="Jaros S."/>
            <person name="Januszkiewicz K."/>
            <person name="Wedrychowicz H."/>
        </authorList>
    </citation>
    <scope>NUCLEOTIDE SEQUENCE [LARGE SCALE GENOMIC DNA]</scope>
    <source>
        <strain evidence="3 4">GAS86</strain>
    </source>
</reference>
<name>A0A1N6FHV0_9BURK</name>
<protein>
    <submittedName>
        <fullName evidence="3">Uncharacterized protein</fullName>
    </submittedName>
</protein>
<sequence>MRFSGCVLLLLGFTSSAFATQEYKEIWNPPEARRPSLEHPATAHRSAKHSGGVQHIAKARAHRTPAPKLAMKPGSAPHFSDIPRQITPEGNVLRVDSRNTAAEVTR</sequence>
<dbReference type="EMBL" id="FSRM01000001">
    <property type="protein sequence ID" value="SIN94859.1"/>
    <property type="molecule type" value="Genomic_DNA"/>
</dbReference>
<evidence type="ECO:0000313" key="3">
    <source>
        <dbReference type="EMBL" id="SIN94859.1"/>
    </source>
</evidence>
<feature type="region of interest" description="Disordered" evidence="1">
    <location>
        <begin position="30"/>
        <end position="106"/>
    </location>
</feature>
<dbReference type="OrthoDB" id="9133021at2"/>
<evidence type="ECO:0000256" key="1">
    <source>
        <dbReference type="SAM" id="MobiDB-lite"/>
    </source>
</evidence>
<accession>A0A1N6FHV0</accession>
<keyword evidence="2" id="KW-0732">Signal</keyword>
<evidence type="ECO:0000313" key="4">
    <source>
        <dbReference type="Proteomes" id="UP000184693"/>
    </source>
</evidence>
<dbReference type="Proteomes" id="UP000184693">
    <property type="component" value="Unassembled WGS sequence"/>
</dbReference>
<gene>
    <name evidence="3" type="ORF">SAMN05444168_1584</name>
</gene>
<feature type="chain" id="PRO_5012545850" evidence="2">
    <location>
        <begin position="20"/>
        <end position="106"/>
    </location>
</feature>
<feature type="signal peptide" evidence="2">
    <location>
        <begin position="1"/>
        <end position="19"/>
    </location>
</feature>
<evidence type="ECO:0000256" key="2">
    <source>
        <dbReference type="SAM" id="SignalP"/>
    </source>
</evidence>
<organism evidence="3 4">
    <name type="scientific">Paraburkholderia phenazinium</name>
    <dbReference type="NCBI Taxonomy" id="60549"/>
    <lineage>
        <taxon>Bacteria</taxon>
        <taxon>Pseudomonadati</taxon>
        <taxon>Pseudomonadota</taxon>
        <taxon>Betaproteobacteria</taxon>
        <taxon>Burkholderiales</taxon>
        <taxon>Burkholderiaceae</taxon>
        <taxon>Paraburkholderia</taxon>
    </lineage>
</organism>